<dbReference type="PANTHER" id="PTHR36485:SF1">
    <property type="entry name" value="TRANSMEMBRANE PROTEIN"/>
    <property type="match status" value="1"/>
</dbReference>
<dbReference type="AlphaFoldDB" id="A0A1Q3BBA0"/>
<dbReference type="Proteomes" id="UP000187406">
    <property type="component" value="Unassembled WGS sequence"/>
</dbReference>
<keyword evidence="1" id="KW-0812">Transmembrane</keyword>
<feature type="signal peptide" evidence="2">
    <location>
        <begin position="1"/>
        <end position="17"/>
    </location>
</feature>
<keyword evidence="2" id="KW-0732">Signal</keyword>
<feature type="transmembrane region" description="Helical" evidence="1">
    <location>
        <begin position="94"/>
        <end position="114"/>
    </location>
</feature>
<proteinExistence type="predicted"/>
<comment type="caution">
    <text evidence="3">The sequence shown here is derived from an EMBL/GenBank/DDBJ whole genome shotgun (WGS) entry which is preliminary data.</text>
</comment>
<feature type="transmembrane region" description="Helical" evidence="1">
    <location>
        <begin position="47"/>
        <end position="73"/>
    </location>
</feature>
<name>A0A1Q3BBA0_CEPFO</name>
<dbReference type="EMBL" id="BDDD01000381">
    <property type="protein sequence ID" value="GAV65053.1"/>
    <property type="molecule type" value="Genomic_DNA"/>
</dbReference>
<gene>
    <name evidence="3" type="ORF">CFOL_v3_08568</name>
</gene>
<evidence type="ECO:0000256" key="2">
    <source>
        <dbReference type="SAM" id="SignalP"/>
    </source>
</evidence>
<evidence type="ECO:0000256" key="1">
    <source>
        <dbReference type="SAM" id="Phobius"/>
    </source>
</evidence>
<organism evidence="3 4">
    <name type="scientific">Cephalotus follicularis</name>
    <name type="common">Albany pitcher plant</name>
    <dbReference type="NCBI Taxonomy" id="3775"/>
    <lineage>
        <taxon>Eukaryota</taxon>
        <taxon>Viridiplantae</taxon>
        <taxon>Streptophyta</taxon>
        <taxon>Embryophyta</taxon>
        <taxon>Tracheophyta</taxon>
        <taxon>Spermatophyta</taxon>
        <taxon>Magnoliopsida</taxon>
        <taxon>eudicotyledons</taxon>
        <taxon>Gunneridae</taxon>
        <taxon>Pentapetalae</taxon>
        <taxon>rosids</taxon>
        <taxon>fabids</taxon>
        <taxon>Oxalidales</taxon>
        <taxon>Cephalotaceae</taxon>
        <taxon>Cephalotus</taxon>
    </lineage>
</organism>
<keyword evidence="4" id="KW-1185">Reference proteome</keyword>
<dbReference type="OrthoDB" id="2157498at2759"/>
<evidence type="ECO:0000313" key="4">
    <source>
        <dbReference type="Proteomes" id="UP000187406"/>
    </source>
</evidence>
<protein>
    <submittedName>
        <fullName evidence="3">Uncharacterized protein</fullName>
    </submittedName>
</protein>
<dbReference type="InterPro" id="IPR029164">
    <property type="entry name" value="PIG-Y"/>
</dbReference>
<feature type="chain" id="PRO_5012139844" evidence="2">
    <location>
        <begin position="18"/>
        <end position="123"/>
    </location>
</feature>
<keyword evidence="1" id="KW-0472">Membrane</keyword>
<dbReference type="PANTHER" id="PTHR36485">
    <property type="entry name" value="OS01G0939000 PROTEIN"/>
    <property type="match status" value="1"/>
</dbReference>
<keyword evidence="1" id="KW-1133">Transmembrane helix</keyword>
<accession>A0A1Q3BBA0</accession>
<evidence type="ECO:0000313" key="3">
    <source>
        <dbReference type="EMBL" id="GAV65053.1"/>
    </source>
</evidence>
<dbReference type="InParanoid" id="A0A1Q3BBA0"/>
<reference evidence="4" key="1">
    <citation type="submission" date="2016-04" db="EMBL/GenBank/DDBJ databases">
        <title>Cephalotus genome sequencing.</title>
        <authorList>
            <person name="Fukushima K."/>
            <person name="Hasebe M."/>
            <person name="Fang X."/>
        </authorList>
    </citation>
    <scope>NUCLEOTIDE SEQUENCE [LARGE SCALE GENOMIC DNA]</scope>
    <source>
        <strain evidence="4">cv. St1</strain>
    </source>
</reference>
<dbReference type="Pfam" id="PF15159">
    <property type="entry name" value="PIG-Y"/>
    <property type="match status" value="1"/>
</dbReference>
<sequence length="123" mass="13997">MSLSTLNLILSLSTAIAVDPPSSYREESPPLHSYRKMKKWFPPQFNFYKPMCCGWSFTIAGIFSLIVFLFTAIISKLVPLSNNPVISAVQTDRYYCFLVPLTLPVLAVAAYFHWLSMKLFKHA</sequence>